<keyword evidence="2" id="KW-0963">Cytoplasm</keyword>
<organism evidence="4 5">
    <name type="scientific">Meloidogyne hapla</name>
    <name type="common">Root-knot nematode worm</name>
    <dbReference type="NCBI Taxonomy" id="6305"/>
    <lineage>
        <taxon>Eukaryota</taxon>
        <taxon>Metazoa</taxon>
        <taxon>Ecdysozoa</taxon>
        <taxon>Nematoda</taxon>
        <taxon>Chromadorea</taxon>
        <taxon>Rhabditida</taxon>
        <taxon>Tylenchina</taxon>
        <taxon>Tylenchomorpha</taxon>
        <taxon>Tylenchoidea</taxon>
        <taxon>Meloidogynidae</taxon>
        <taxon>Meloidogyninae</taxon>
        <taxon>Meloidogyne</taxon>
    </lineage>
</organism>
<accession>A0A1I8BW04</accession>
<dbReference type="InterPro" id="IPR039900">
    <property type="entry name" value="Pat1-like"/>
</dbReference>
<comment type="subcellular location">
    <subcellularLocation>
        <location evidence="1">Cytoplasm</location>
        <location evidence="1">P-body</location>
    </subcellularLocation>
</comment>
<dbReference type="AlphaFoldDB" id="A0A1I8BW04"/>
<name>A0A1I8BW04_MELHA</name>
<dbReference type="GO" id="GO:0000932">
    <property type="term" value="C:P-body"/>
    <property type="evidence" value="ECO:0007669"/>
    <property type="project" value="UniProtKB-SubCell"/>
</dbReference>
<dbReference type="GO" id="GO:0033962">
    <property type="term" value="P:P-body assembly"/>
    <property type="evidence" value="ECO:0007669"/>
    <property type="project" value="TreeGrafter"/>
</dbReference>
<protein>
    <submittedName>
        <fullName evidence="5">Uncharacterized protein</fullName>
    </submittedName>
</protein>
<dbReference type="GO" id="GO:0000290">
    <property type="term" value="P:deadenylation-dependent decapping of nuclear-transcribed mRNA"/>
    <property type="evidence" value="ECO:0007669"/>
    <property type="project" value="InterPro"/>
</dbReference>
<evidence type="ECO:0000313" key="4">
    <source>
        <dbReference type="Proteomes" id="UP000095281"/>
    </source>
</evidence>
<evidence type="ECO:0000313" key="5">
    <source>
        <dbReference type="WBParaSite" id="MhA1_Contig648.frz3.gene8"/>
    </source>
</evidence>
<evidence type="ECO:0000256" key="2">
    <source>
        <dbReference type="ARBA" id="ARBA00022490"/>
    </source>
</evidence>
<feature type="region of interest" description="Disordered" evidence="3">
    <location>
        <begin position="1"/>
        <end position="23"/>
    </location>
</feature>
<keyword evidence="4" id="KW-1185">Reference proteome</keyword>
<evidence type="ECO:0000256" key="1">
    <source>
        <dbReference type="ARBA" id="ARBA00004201"/>
    </source>
</evidence>
<dbReference type="Proteomes" id="UP000095281">
    <property type="component" value="Unplaced"/>
</dbReference>
<proteinExistence type="predicted"/>
<reference evidence="5" key="1">
    <citation type="submission" date="2016-11" db="UniProtKB">
        <authorList>
            <consortium name="WormBaseParasite"/>
        </authorList>
    </citation>
    <scope>IDENTIFICATION</scope>
</reference>
<evidence type="ECO:0000256" key="3">
    <source>
        <dbReference type="SAM" id="MobiDB-lite"/>
    </source>
</evidence>
<dbReference type="WBParaSite" id="MhA1_Contig648.frz3.gene8">
    <property type="protein sequence ID" value="MhA1_Contig648.frz3.gene8"/>
    <property type="gene ID" value="MhA1_Contig648.frz3.gene8"/>
</dbReference>
<sequence length="418" mass="48110">MLAMVPASLPPRIEKQPKKSSLALPSGKTISDFALDPYAGLLSTKEREWLIKIHLIQCLGSGDPMTDDYYYTVWKQRNSLQKPPETWQKDARPPRYYSFDATFPSKDYIAPSFAGALGKPTHSSSCQPRQILSVHNDIAEDDVSVDIAGNTKHTAATRQKRLRLILMKIEKAALALIDCRDIRRKLRFFEETAITEFIDKHEIIDRIERFAENIAFVDARIFIADQLSTIMLIQKGRQLIYDWLQFLCTKEERQQQGNNDKFITYLCNVLETMNKWARKIADEESIHSFATDFCTLFTQITSKVELFSLLQFTNIDHSLIKDSKLIQSMLFSLLTALIQICNFTNSALTLHQLEENSIYFFLFQMPISHCVVLPENTNNLYFSGIINWNFIKCWINEQKKTNGNGFIDCCVAQKICQA</sequence>
<dbReference type="GO" id="GO:0003723">
    <property type="term" value="F:RNA binding"/>
    <property type="evidence" value="ECO:0007669"/>
    <property type="project" value="TreeGrafter"/>
</dbReference>
<dbReference type="PANTHER" id="PTHR21551">
    <property type="entry name" value="TOPOISOMERASE II-ASSOCIATED PROTEIN PAT1"/>
    <property type="match status" value="1"/>
</dbReference>
<dbReference type="PANTHER" id="PTHR21551:SF0">
    <property type="entry name" value="PROTEIN ASSOCIATED WITH TOPO II RELATED-1, ISOFORM A"/>
    <property type="match status" value="1"/>
</dbReference>